<evidence type="ECO:0000259" key="5">
    <source>
        <dbReference type="PROSITE" id="PS50405"/>
    </source>
</evidence>
<evidence type="ECO:0000313" key="7">
    <source>
        <dbReference type="Proteomes" id="UP000315816"/>
    </source>
</evidence>
<dbReference type="FunFam" id="3.40.30.10:FF:000039">
    <property type="entry name" value="Glutathione S-transferase domain"/>
    <property type="match status" value="1"/>
</dbReference>
<keyword evidence="7" id="KW-1185">Reference proteome</keyword>
<dbReference type="Proteomes" id="UP000315816">
    <property type="component" value="Unassembled WGS sequence"/>
</dbReference>
<dbReference type="Gene3D" id="1.20.1050.10">
    <property type="match status" value="1"/>
</dbReference>
<comment type="caution">
    <text evidence="6">The sequence shown here is derived from an EMBL/GenBank/DDBJ whole genome shotgun (WGS) entry which is preliminary data.</text>
</comment>
<dbReference type="PANTHER" id="PTHR43969:SF9">
    <property type="entry name" value="GLUTATHIONE S TRANSFERASE D10, ISOFORM A-RELATED"/>
    <property type="match status" value="1"/>
</dbReference>
<name>A0A545SYE2_9RHOB</name>
<organism evidence="6 7">
    <name type="scientific">Aliiroseovarius halocynthiae</name>
    <dbReference type="NCBI Taxonomy" id="985055"/>
    <lineage>
        <taxon>Bacteria</taxon>
        <taxon>Pseudomonadati</taxon>
        <taxon>Pseudomonadota</taxon>
        <taxon>Alphaproteobacteria</taxon>
        <taxon>Rhodobacterales</taxon>
        <taxon>Paracoccaceae</taxon>
        <taxon>Aliiroseovarius</taxon>
    </lineage>
</organism>
<proteinExistence type="inferred from homology"/>
<evidence type="ECO:0000256" key="2">
    <source>
        <dbReference type="ARBA" id="ARBA00011738"/>
    </source>
</evidence>
<dbReference type="OrthoDB" id="9810080at2"/>
<dbReference type="GO" id="GO:0004364">
    <property type="term" value="F:glutathione transferase activity"/>
    <property type="evidence" value="ECO:0007669"/>
    <property type="project" value="TreeGrafter"/>
</dbReference>
<evidence type="ECO:0000259" key="4">
    <source>
        <dbReference type="PROSITE" id="PS50404"/>
    </source>
</evidence>
<evidence type="ECO:0000256" key="3">
    <source>
        <dbReference type="ARBA" id="ARBA00022679"/>
    </source>
</evidence>
<dbReference type="InterPro" id="IPR036282">
    <property type="entry name" value="Glutathione-S-Trfase_C_sf"/>
</dbReference>
<dbReference type="SFLD" id="SFLDS00019">
    <property type="entry name" value="Glutathione_Transferase_(cytos"/>
    <property type="match status" value="1"/>
</dbReference>
<dbReference type="InterPro" id="IPR010987">
    <property type="entry name" value="Glutathione-S-Trfase_C-like"/>
</dbReference>
<dbReference type="AlphaFoldDB" id="A0A545SYE2"/>
<dbReference type="PANTHER" id="PTHR43969">
    <property type="entry name" value="GLUTATHIONE S TRANSFERASE D10, ISOFORM A-RELATED"/>
    <property type="match status" value="1"/>
</dbReference>
<keyword evidence="3 6" id="KW-0808">Transferase</keyword>
<evidence type="ECO:0000313" key="6">
    <source>
        <dbReference type="EMBL" id="TQV69984.1"/>
    </source>
</evidence>
<accession>A0A545SYE2</accession>
<feature type="domain" description="GST N-terminal" evidence="4">
    <location>
        <begin position="1"/>
        <end position="80"/>
    </location>
</feature>
<dbReference type="RefSeq" id="WP_142851965.1">
    <property type="nucleotide sequence ID" value="NZ_FXWW01000001.1"/>
</dbReference>
<dbReference type="Gene3D" id="3.40.30.10">
    <property type="entry name" value="Glutaredoxin"/>
    <property type="match status" value="1"/>
</dbReference>
<dbReference type="PROSITE" id="PS50404">
    <property type="entry name" value="GST_NTER"/>
    <property type="match status" value="1"/>
</dbReference>
<sequence length="201" mass="22516">MKLYSHPFSQHSRRVRMLCDELKLRPEIENVSLESGEHRSAEFLEKNPTGRVPVLEDDSMVLPESHAIMKYLASKYGGERFYAQDNTTRAQIDMWLDWNHTKLNPPVQTLVIQSMSKDGDPAQIEAAAHQSTDALEILERAMPIESGPDGSPTLADLSLVSTIALFEMVGQSLQGFPKVAKWYADIKARPSFANTAPTMDQ</sequence>
<dbReference type="SFLD" id="SFLDG00358">
    <property type="entry name" value="Main_(cytGST)"/>
    <property type="match status" value="1"/>
</dbReference>
<protein>
    <submittedName>
        <fullName evidence="6">Glutathione S-transferase family protein</fullName>
    </submittedName>
</protein>
<dbReference type="InterPro" id="IPR040079">
    <property type="entry name" value="Glutathione_S-Trfase"/>
</dbReference>
<comment type="similarity">
    <text evidence="1">Belongs to the GST superfamily.</text>
</comment>
<feature type="domain" description="GST C-terminal" evidence="5">
    <location>
        <begin position="85"/>
        <end position="201"/>
    </location>
</feature>
<dbReference type="Pfam" id="PF13417">
    <property type="entry name" value="GST_N_3"/>
    <property type="match status" value="1"/>
</dbReference>
<dbReference type="SUPFAM" id="SSF47616">
    <property type="entry name" value="GST C-terminal domain-like"/>
    <property type="match status" value="1"/>
</dbReference>
<dbReference type="GO" id="GO:0006749">
    <property type="term" value="P:glutathione metabolic process"/>
    <property type="evidence" value="ECO:0007669"/>
    <property type="project" value="TreeGrafter"/>
</dbReference>
<dbReference type="InterPro" id="IPR036249">
    <property type="entry name" value="Thioredoxin-like_sf"/>
</dbReference>
<dbReference type="InterPro" id="IPR004045">
    <property type="entry name" value="Glutathione_S-Trfase_N"/>
</dbReference>
<dbReference type="SUPFAM" id="SSF52833">
    <property type="entry name" value="Thioredoxin-like"/>
    <property type="match status" value="1"/>
</dbReference>
<comment type="subunit">
    <text evidence="2">Homodimer.</text>
</comment>
<dbReference type="EMBL" id="VICH01000002">
    <property type="protein sequence ID" value="TQV69984.1"/>
    <property type="molecule type" value="Genomic_DNA"/>
</dbReference>
<evidence type="ECO:0000256" key="1">
    <source>
        <dbReference type="ARBA" id="ARBA00007409"/>
    </source>
</evidence>
<reference evidence="6 7" key="1">
    <citation type="submission" date="2019-06" db="EMBL/GenBank/DDBJ databases">
        <title>A novel species of marine bacteria.</title>
        <authorList>
            <person name="Wang Y."/>
        </authorList>
    </citation>
    <scope>NUCLEOTIDE SEQUENCE [LARGE SCALE GENOMIC DNA]</scope>
    <source>
        <strain evidence="6 7">MA1-10</strain>
    </source>
</reference>
<dbReference type="PROSITE" id="PS50405">
    <property type="entry name" value="GST_CTER"/>
    <property type="match status" value="1"/>
</dbReference>
<gene>
    <name evidence="6" type="ORF">FIL88_01020</name>
</gene>